<organism evidence="3 4">
    <name type="scientific">Leptonema illini DSM 21528</name>
    <dbReference type="NCBI Taxonomy" id="929563"/>
    <lineage>
        <taxon>Bacteria</taxon>
        <taxon>Pseudomonadati</taxon>
        <taxon>Spirochaetota</taxon>
        <taxon>Spirochaetia</taxon>
        <taxon>Leptospirales</taxon>
        <taxon>Leptospiraceae</taxon>
        <taxon>Leptonema</taxon>
    </lineage>
</organism>
<dbReference type="AlphaFoldDB" id="H2CD65"/>
<dbReference type="RefSeq" id="WP_002773509.1">
    <property type="nucleotide sequence ID" value="NZ_JH597773.1"/>
</dbReference>
<feature type="domain" description="NAD-dependent epimerase/dehydratase" evidence="2">
    <location>
        <begin position="8"/>
        <end position="266"/>
    </location>
</feature>
<evidence type="ECO:0000313" key="4">
    <source>
        <dbReference type="Proteomes" id="UP000005737"/>
    </source>
</evidence>
<dbReference type="InterPro" id="IPR001509">
    <property type="entry name" value="Epimerase_deHydtase"/>
</dbReference>
<proteinExistence type="predicted"/>
<sequence length="340" mass="38615">MSGQAKTVLVTGIAGFIGFHLARLLKAAGHSVIGLDDLNHYYDPTLKVARLAQLQIHLPDTEESEIFFVPGEIPFYRADICNRNVWERIALDHKIDIVVHLAAQAGVRYSLENPDVYVHSNVDGFLQVLEYVRHQTGVRLLYASSSSVYGKNAKIPFSTSDRVDEPVSLYAATKRANELMAFTYHNLYGIPVTGLRFFTVYGPWGRPDMAYFDFTNRILSGQPIRVFNNGNMYRDFTYVEDICKAIERMIGREDAAFWQNRLFNIGNNAPVRLLDMIEVLEKTLGREAAKEFLPIQPGDVERTWADVSDLESEIGYRPATAIQDGLKAFVDWYRGYYHVS</sequence>
<reference evidence="3 4" key="1">
    <citation type="submission" date="2011-10" db="EMBL/GenBank/DDBJ databases">
        <title>The Improved High-Quality Draft genome of Leptonema illini DSM 21528.</title>
        <authorList>
            <consortium name="US DOE Joint Genome Institute (JGI-PGF)"/>
            <person name="Lucas S."/>
            <person name="Copeland A."/>
            <person name="Lapidus A."/>
            <person name="Glavina del Rio T."/>
            <person name="Dalin E."/>
            <person name="Tice H."/>
            <person name="Bruce D."/>
            <person name="Goodwin L."/>
            <person name="Pitluck S."/>
            <person name="Peters L."/>
            <person name="Mikhailova N."/>
            <person name="Held B."/>
            <person name="Kyrpides N."/>
            <person name="Mavromatis K."/>
            <person name="Ivanova N."/>
            <person name="Markowitz V."/>
            <person name="Cheng J.-F."/>
            <person name="Hugenholtz P."/>
            <person name="Woyke T."/>
            <person name="Wu D."/>
            <person name="Gronow S."/>
            <person name="Wellnitz S."/>
            <person name="Brambilla E.-M."/>
            <person name="Klenk H.-P."/>
            <person name="Eisen J.A."/>
        </authorList>
    </citation>
    <scope>NUCLEOTIDE SEQUENCE [LARGE SCALE GENOMIC DNA]</scope>
    <source>
        <strain evidence="3 4">DSM 21528</strain>
    </source>
</reference>
<dbReference type="STRING" id="183.GCA_002009735_00452"/>
<evidence type="ECO:0000256" key="1">
    <source>
        <dbReference type="ARBA" id="ARBA00023027"/>
    </source>
</evidence>
<evidence type="ECO:0000259" key="2">
    <source>
        <dbReference type="Pfam" id="PF01370"/>
    </source>
</evidence>
<dbReference type="SUPFAM" id="SSF51735">
    <property type="entry name" value="NAD(P)-binding Rossmann-fold domains"/>
    <property type="match status" value="1"/>
</dbReference>
<dbReference type="PRINTS" id="PR01713">
    <property type="entry name" value="NUCEPIMERASE"/>
</dbReference>
<keyword evidence="1" id="KW-0520">NAD</keyword>
<dbReference type="Gene3D" id="3.40.50.720">
    <property type="entry name" value="NAD(P)-binding Rossmann-like Domain"/>
    <property type="match status" value="1"/>
</dbReference>
<dbReference type="InterPro" id="IPR036291">
    <property type="entry name" value="NAD(P)-bd_dom_sf"/>
</dbReference>
<gene>
    <name evidence="3" type="ORF">Lepil_2872</name>
</gene>
<accession>H2CD65</accession>
<name>H2CD65_9LEPT</name>
<evidence type="ECO:0000313" key="3">
    <source>
        <dbReference type="EMBL" id="EHQ07541.1"/>
    </source>
</evidence>
<keyword evidence="4" id="KW-1185">Reference proteome</keyword>
<protein>
    <submittedName>
        <fullName evidence="3">NAD-dependent epimerase/dehydratase</fullName>
    </submittedName>
</protein>
<dbReference type="Pfam" id="PF01370">
    <property type="entry name" value="Epimerase"/>
    <property type="match status" value="1"/>
</dbReference>
<dbReference type="PANTHER" id="PTHR43574">
    <property type="entry name" value="EPIMERASE-RELATED"/>
    <property type="match status" value="1"/>
</dbReference>
<dbReference type="EMBL" id="JH597773">
    <property type="protein sequence ID" value="EHQ07541.1"/>
    <property type="molecule type" value="Genomic_DNA"/>
</dbReference>
<dbReference type="Proteomes" id="UP000005737">
    <property type="component" value="Unassembled WGS sequence"/>
</dbReference>
<dbReference type="HOGENOM" id="CLU_007383_1_7_12"/>